<dbReference type="EMBL" id="NCKV01000540">
    <property type="protein sequence ID" value="RWS30345.1"/>
    <property type="molecule type" value="Genomic_DNA"/>
</dbReference>
<feature type="compositionally biased region" description="Low complexity" evidence="1">
    <location>
        <begin position="275"/>
        <end position="306"/>
    </location>
</feature>
<feature type="compositionally biased region" description="Basic and acidic residues" evidence="1">
    <location>
        <begin position="137"/>
        <end position="155"/>
    </location>
</feature>
<evidence type="ECO:0000256" key="2">
    <source>
        <dbReference type="SAM" id="SignalP"/>
    </source>
</evidence>
<feature type="compositionally biased region" description="Low complexity" evidence="1">
    <location>
        <begin position="380"/>
        <end position="402"/>
    </location>
</feature>
<comment type="caution">
    <text evidence="4">The sequence shown here is derived from an EMBL/GenBank/DDBJ whole genome shotgun (WGS) entry which is preliminary data.</text>
</comment>
<dbReference type="GO" id="GO:0008061">
    <property type="term" value="F:chitin binding"/>
    <property type="evidence" value="ECO:0007669"/>
    <property type="project" value="InterPro"/>
</dbReference>
<evidence type="ECO:0000313" key="5">
    <source>
        <dbReference type="Proteomes" id="UP000288716"/>
    </source>
</evidence>
<protein>
    <submittedName>
        <fullName evidence="4">Early nodulin-75-like protein</fullName>
    </submittedName>
</protein>
<dbReference type="SMART" id="SM00494">
    <property type="entry name" value="ChtBD2"/>
    <property type="match status" value="1"/>
</dbReference>
<evidence type="ECO:0000313" key="4">
    <source>
        <dbReference type="EMBL" id="RWS30345.1"/>
    </source>
</evidence>
<organism evidence="4 5">
    <name type="scientific">Leptotrombidium deliense</name>
    <dbReference type="NCBI Taxonomy" id="299467"/>
    <lineage>
        <taxon>Eukaryota</taxon>
        <taxon>Metazoa</taxon>
        <taxon>Ecdysozoa</taxon>
        <taxon>Arthropoda</taxon>
        <taxon>Chelicerata</taxon>
        <taxon>Arachnida</taxon>
        <taxon>Acari</taxon>
        <taxon>Acariformes</taxon>
        <taxon>Trombidiformes</taxon>
        <taxon>Prostigmata</taxon>
        <taxon>Anystina</taxon>
        <taxon>Parasitengona</taxon>
        <taxon>Trombiculoidea</taxon>
        <taxon>Trombiculidae</taxon>
        <taxon>Leptotrombidium</taxon>
    </lineage>
</organism>
<dbReference type="Gene3D" id="2.170.140.10">
    <property type="entry name" value="Chitin binding domain"/>
    <property type="match status" value="1"/>
</dbReference>
<dbReference type="SUPFAM" id="SSF57625">
    <property type="entry name" value="Invertebrate chitin-binding proteins"/>
    <property type="match status" value="1"/>
</dbReference>
<evidence type="ECO:0000256" key="1">
    <source>
        <dbReference type="SAM" id="MobiDB-lite"/>
    </source>
</evidence>
<dbReference type="InterPro" id="IPR002557">
    <property type="entry name" value="Chitin-bd_dom"/>
</dbReference>
<feature type="signal peptide" evidence="2">
    <location>
        <begin position="1"/>
        <end position="21"/>
    </location>
</feature>
<feature type="compositionally biased region" description="Polar residues" evidence="1">
    <location>
        <begin position="63"/>
        <end position="78"/>
    </location>
</feature>
<feature type="compositionally biased region" description="Basic and acidic residues" evidence="1">
    <location>
        <begin position="45"/>
        <end position="62"/>
    </location>
</feature>
<name>A0A443SSB9_9ACAR</name>
<feature type="domain" description="Chitin-binding type-2" evidence="3">
    <location>
        <begin position="164"/>
        <end position="221"/>
    </location>
</feature>
<feature type="region of interest" description="Disordered" evidence="1">
    <location>
        <begin position="36"/>
        <end position="155"/>
    </location>
</feature>
<dbReference type="Pfam" id="PF01607">
    <property type="entry name" value="CBM_14"/>
    <property type="match status" value="1"/>
</dbReference>
<dbReference type="AlphaFoldDB" id="A0A443SSB9"/>
<dbReference type="VEuPathDB" id="VectorBase:LDEU001695"/>
<proteinExistence type="predicted"/>
<gene>
    <name evidence="4" type="ORF">B4U80_03253</name>
</gene>
<dbReference type="GO" id="GO:0005576">
    <property type="term" value="C:extracellular region"/>
    <property type="evidence" value="ECO:0007669"/>
    <property type="project" value="InterPro"/>
</dbReference>
<accession>A0A443SSB9</accession>
<dbReference type="OrthoDB" id="7426044at2759"/>
<feature type="compositionally biased region" description="Low complexity" evidence="1">
    <location>
        <begin position="352"/>
        <end position="363"/>
    </location>
</feature>
<dbReference type="Proteomes" id="UP000288716">
    <property type="component" value="Unassembled WGS sequence"/>
</dbReference>
<feature type="chain" id="PRO_5019245772" evidence="2">
    <location>
        <begin position="22"/>
        <end position="524"/>
    </location>
</feature>
<feature type="compositionally biased region" description="Low complexity" evidence="1">
    <location>
        <begin position="410"/>
        <end position="443"/>
    </location>
</feature>
<feature type="compositionally biased region" description="Pro residues" evidence="1">
    <location>
        <begin position="316"/>
        <end position="328"/>
    </location>
</feature>
<evidence type="ECO:0000259" key="3">
    <source>
        <dbReference type="PROSITE" id="PS50940"/>
    </source>
</evidence>
<feature type="compositionally biased region" description="Low complexity" evidence="1">
    <location>
        <begin position="467"/>
        <end position="500"/>
    </location>
</feature>
<reference evidence="4 5" key="1">
    <citation type="journal article" date="2018" name="Gigascience">
        <title>Genomes of trombidid mites reveal novel predicted allergens and laterally-transferred genes associated with secondary metabolism.</title>
        <authorList>
            <person name="Dong X."/>
            <person name="Chaisiri K."/>
            <person name="Xia D."/>
            <person name="Armstrong S.D."/>
            <person name="Fang Y."/>
            <person name="Donnelly M.J."/>
            <person name="Kadowaki T."/>
            <person name="McGarry J.W."/>
            <person name="Darby A.C."/>
            <person name="Makepeace B.L."/>
        </authorList>
    </citation>
    <scope>NUCLEOTIDE SEQUENCE [LARGE SCALE GENOMIC DNA]</scope>
    <source>
        <strain evidence="4">UoL-UT</strain>
    </source>
</reference>
<keyword evidence="2" id="KW-0732">Signal</keyword>
<feature type="compositionally biased region" description="Polar residues" evidence="1">
    <location>
        <begin position="505"/>
        <end position="514"/>
    </location>
</feature>
<keyword evidence="5" id="KW-1185">Reference proteome</keyword>
<dbReference type="InterPro" id="IPR036508">
    <property type="entry name" value="Chitin-bd_dom_sf"/>
</dbReference>
<feature type="region of interest" description="Disordered" evidence="1">
    <location>
        <begin position="268"/>
        <end position="524"/>
    </location>
</feature>
<sequence length="524" mass="57885">MQFSLFKLIVIATLCYCSATAEHRQKRQLVNIQFPGPRATNTAETDFKSEETNRRSQYDDSINRYSPQNVAASQTYRPQLSDAGYSTPYSQPQAQYAPEGYRGNARSSGGYGPPPKAYSKPSTQNYGSQSLSSSDARSSKKSPEEEAEEEQKPSKLELLLQTSKFGCSGKKDGYYADSSVNCEVFHYCVSGAKHSWMCPEGTVFHQVHLNCVPASQDICSESDKYSSQVNDFLYKPLDQRGPNNTVRYHQRFYPEEFLGDPLLSAFPQTQSYGYPQPNQASPQKPQAQPQPSRPSYSNDYDSSYNSNEDDYRPSVPVRPVPAPQPKPSYNPSYPSYQPKPPQAQIPASVYNKPVAKPAPAPIAYTPPSYRPQSAPEQRRPASSSSSYPEYNSNNYAAAYTPSVNKPVPQPAYNTYPSSYAASPAKPSSSGYSPQSGYQSSYKPNSSGYSPSANYQPSAPSYKPNLVSNAPKPSSGSYSSYPAYPSYSSASYDSSETSSDPRYGNQRPTLRTPNEYSGVAYEEDY</sequence>
<dbReference type="PROSITE" id="PS50940">
    <property type="entry name" value="CHIT_BIND_II"/>
    <property type="match status" value="1"/>
</dbReference>
<feature type="compositionally biased region" description="Polar residues" evidence="1">
    <location>
        <begin position="444"/>
        <end position="458"/>
    </location>
</feature>